<dbReference type="GO" id="GO:0016618">
    <property type="term" value="F:hydroxypyruvate reductase [NAD(P)H] activity"/>
    <property type="evidence" value="ECO:0007669"/>
    <property type="project" value="TreeGrafter"/>
</dbReference>
<evidence type="ECO:0000313" key="7">
    <source>
        <dbReference type="EMBL" id="KAF2868199.1"/>
    </source>
</evidence>
<dbReference type="InterPro" id="IPR006140">
    <property type="entry name" value="D-isomer_DH_NAD-bd"/>
</dbReference>
<evidence type="ECO:0000256" key="1">
    <source>
        <dbReference type="ARBA" id="ARBA00005854"/>
    </source>
</evidence>
<keyword evidence="3" id="KW-0520">NAD</keyword>
<proteinExistence type="inferred from homology"/>
<dbReference type="InterPro" id="IPR029753">
    <property type="entry name" value="D-isomer_DH_CS"/>
</dbReference>
<dbReference type="GO" id="GO:0051287">
    <property type="term" value="F:NAD binding"/>
    <property type="evidence" value="ECO:0007669"/>
    <property type="project" value="InterPro"/>
</dbReference>
<gene>
    <name evidence="7" type="ORF">BDV95DRAFT_597510</name>
</gene>
<dbReference type="PANTHER" id="PTHR10996:SF257">
    <property type="entry name" value="GLYOXYLATE REDUCTASE 1"/>
    <property type="match status" value="1"/>
</dbReference>
<comment type="similarity">
    <text evidence="1 4">Belongs to the D-isomer specific 2-hydroxyacid dehydrogenase family.</text>
</comment>
<dbReference type="Gene3D" id="3.40.50.720">
    <property type="entry name" value="NAD(P)-binding Rossmann-like Domain"/>
    <property type="match status" value="2"/>
</dbReference>
<keyword evidence="8" id="KW-1185">Reference proteome</keyword>
<dbReference type="FunFam" id="3.40.50.720:FF:000282">
    <property type="entry name" value="Glyoxylate reductase protein"/>
    <property type="match status" value="1"/>
</dbReference>
<dbReference type="InterPro" id="IPR050223">
    <property type="entry name" value="D-isomer_2-hydroxyacid_DH"/>
</dbReference>
<dbReference type="Pfam" id="PF00389">
    <property type="entry name" value="2-Hacid_dh"/>
    <property type="match status" value="1"/>
</dbReference>
<dbReference type="SUPFAM" id="SSF51735">
    <property type="entry name" value="NAD(P)-binding Rossmann-fold domains"/>
    <property type="match status" value="1"/>
</dbReference>
<dbReference type="AlphaFoldDB" id="A0A7C8M4N1"/>
<feature type="domain" description="D-isomer specific 2-hydroxyacid dehydrogenase NAD-binding" evidence="6">
    <location>
        <begin position="122"/>
        <end position="294"/>
    </location>
</feature>
<dbReference type="InterPro" id="IPR036291">
    <property type="entry name" value="NAD(P)-bd_dom_sf"/>
</dbReference>
<evidence type="ECO:0000256" key="3">
    <source>
        <dbReference type="ARBA" id="ARBA00023027"/>
    </source>
</evidence>
<evidence type="ECO:0000259" key="5">
    <source>
        <dbReference type="Pfam" id="PF00389"/>
    </source>
</evidence>
<protein>
    <submittedName>
        <fullName evidence="7">D-isomer specific 2-hydroxyacid dehydrogenase</fullName>
    </submittedName>
</protein>
<dbReference type="InterPro" id="IPR029752">
    <property type="entry name" value="D-isomer_DH_CS1"/>
</dbReference>
<sequence length="330" mass="36356">MTQRAALLIGVLTHTEKEWQECDKFTSKLHHYPEGLREDFLSKCRKGDFDGVYAMYRSNDSNSITGNFNEELLDALPKSLKFICHNGAGYDNIDIPACTKRGISVSSTPIAVNNATADVALLLMLGALRNVTQAFQAVRQGKWRGNFSLGHDPKDKVLGILGMGGIGSAVAHRAKAFGMKIQYHNRHQLPASEEEGAKYVSFDELLKTSDVLSLNLALNPSTRHIIAKPQFDQMKDGIIIVNTARGPIMDEAALVDALKSGKVWTAGLDVFEEEPKIHPGLLEAENVVLLPHIGTATVETQRDMEQLVLDNLKSAIKEDKLITQVPEQKK</sequence>
<keyword evidence="2 4" id="KW-0560">Oxidoreductase</keyword>
<dbReference type="OrthoDB" id="9991913at2759"/>
<feature type="domain" description="D-isomer specific 2-hydroxyacid dehydrogenase catalytic" evidence="5">
    <location>
        <begin position="20"/>
        <end position="325"/>
    </location>
</feature>
<dbReference type="PROSITE" id="PS00065">
    <property type="entry name" value="D_2_HYDROXYACID_DH_1"/>
    <property type="match status" value="1"/>
</dbReference>
<evidence type="ECO:0000256" key="2">
    <source>
        <dbReference type="ARBA" id="ARBA00023002"/>
    </source>
</evidence>
<name>A0A7C8M4N1_9PLEO</name>
<evidence type="ECO:0000313" key="8">
    <source>
        <dbReference type="Proteomes" id="UP000481861"/>
    </source>
</evidence>
<evidence type="ECO:0000256" key="4">
    <source>
        <dbReference type="RuleBase" id="RU003719"/>
    </source>
</evidence>
<organism evidence="7 8">
    <name type="scientific">Massariosphaeria phaeospora</name>
    <dbReference type="NCBI Taxonomy" id="100035"/>
    <lineage>
        <taxon>Eukaryota</taxon>
        <taxon>Fungi</taxon>
        <taxon>Dikarya</taxon>
        <taxon>Ascomycota</taxon>
        <taxon>Pezizomycotina</taxon>
        <taxon>Dothideomycetes</taxon>
        <taxon>Pleosporomycetidae</taxon>
        <taxon>Pleosporales</taxon>
        <taxon>Pleosporales incertae sedis</taxon>
        <taxon>Massariosphaeria</taxon>
    </lineage>
</organism>
<dbReference type="EMBL" id="JAADJZ010000020">
    <property type="protein sequence ID" value="KAF2868199.1"/>
    <property type="molecule type" value="Genomic_DNA"/>
</dbReference>
<dbReference type="SUPFAM" id="SSF52283">
    <property type="entry name" value="Formate/glycerate dehydrogenase catalytic domain-like"/>
    <property type="match status" value="1"/>
</dbReference>
<dbReference type="GO" id="GO:0030267">
    <property type="term" value="F:glyoxylate reductase (NADPH) activity"/>
    <property type="evidence" value="ECO:0007669"/>
    <property type="project" value="TreeGrafter"/>
</dbReference>
<dbReference type="Proteomes" id="UP000481861">
    <property type="component" value="Unassembled WGS sequence"/>
</dbReference>
<dbReference type="InterPro" id="IPR006139">
    <property type="entry name" value="D-isomer_2_OHA_DH_cat_dom"/>
</dbReference>
<dbReference type="PROSITE" id="PS00671">
    <property type="entry name" value="D_2_HYDROXYACID_DH_3"/>
    <property type="match status" value="1"/>
</dbReference>
<comment type="caution">
    <text evidence="7">The sequence shown here is derived from an EMBL/GenBank/DDBJ whole genome shotgun (WGS) entry which is preliminary data.</text>
</comment>
<evidence type="ECO:0000259" key="6">
    <source>
        <dbReference type="Pfam" id="PF02826"/>
    </source>
</evidence>
<dbReference type="Pfam" id="PF02826">
    <property type="entry name" value="2-Hacid_dh_C"/>
    <property type="match status" value="1"/>
</dbReference>
<dbReference type="GO" id="GO:0005829">
    <property type="term" value="C:cytosol"/>
    <property type="evidence" value="ECO:0007669"/>
    <property type="project" value="TreeGrafter"/>
</dbReference>
<dbReference type="CDD" id="cd12168">
    <property type="entry name" value="Mand_dh_like"/>
    <property type="match status" value="1"/>
</dbReference>
<dbReference type="PANTHER" id="PTHR10996">
    <property type="entry name" value="2-HYDROXYACID DEHYDROGENASE-RELATED"/>
    <property type="match status" value="1"/>
</dbReference>
<reference evidence="7 8" key="1">
    <citation type="submission" date="2020-01" db="EMBL/GenBank/DDBJ databases">
        <authorList>
            <consortium name="DOE Joint Genome Institute"/>
            <person name="Haridas S."/>
            <person name="Albert R."/>
            <person name="Binder M."/>
            <person name="Bloem J."/>
            <person name="Labutti K."/>
            <person name="Salamov A."/>
            <person name="Andreopoulos B."/>
            <person name="Baker S.E."/>
            <person name="Barry K."/>
            <person name="Bills G."/>
            <person name="Bluhm B.H."/>
            <person name="Cannon C."/>
            <person name="Castanera R."/>
            <person name="Culley D.E."/>
            <person name="Daum C."/>
            <person name="Ezra D."/>
            <person name="Gonzalez J.B."/>
            <person name="Henrissat B."/>
            <person name="Kuo A."/>
            <person name="Liang C."/>
            <person name="Lipzen A."/>
            <person name="Lutzoni F."/>
            <person name="Magnuson J."/>
            <person name="Mondo S."/>
            <person name="Nolan M."/>
            <person name="Ohm R."/>
            <person name="Pangilinan J."/>
            <person name="Park H.-J.H."/>
            <person name="Ramirez L."/>
            <person name="Alfaro M."/>
            <person name="Sun H."/>
            <person name="Tritt A."/>
            <person name="Yoshinaga Y."/>
            <person name="Zwiers L.-H.L."/>
            <person name="Turgeon B.G."/>
            <person name="Goodwin S.B."/>
            <person name="Spatafora J.W."/>
            <person name="Crous P.W."/>
            <person name="Grigoriev I.V."/>
        </authorList>
    </citation>
    <scope>NUCLEOTIDE SEQUENCE [LARGE SCALE GENOMIC DNA]</scope>
    <source>
        <strain evidence="7 8">CBS 611.86</strain>
    </source>
</reference>
<accession>A0A7C8M4N1</accession>